<feature type="region of interest" description="Disordered" evidence="1">
    <location>
        <begin position="469"/>
        <end position="488"/>
    </location>
</feature>
<evidence type="ECO:0000313" key="3">
    <source>
        <dbReference type="EMBL" id="ACV07598.1"/>
    </source>
</evidence>
<dbReference type="Proteomes" id="UP000006666">
    <property type="component" value="Chromosome"/>
</dbReference>
<dbReference type="eggNOG" id="COG1403">
    <property type="taxonomic scope" value="Bacteria"/>
</dbReference>
<feature type="domain" description="HNH nuclease" evidence="2">
    <location>
        <begin position="429"/>
        <end position="503"/>
    </location>
</feature>
<sequence>MAPPAGVRDATRDAVELAAPEPEDTWRGVVESFGQAQAALEGLLVALTAAGAQTDLPAGPTELAWLTRTATRLAEQGQQVRVRSHTVLAAARASGRAVHDDDAQFAASKNSRSTRETWRDAVLAEALGDPAPCGDGGAGGAAGDESTAEGAGDPGTPVTDRPAGDATASRAPRPLARALDAGVLSQDHALIILQELEALPGQVSADLRLRAEEILVARAQHLTPRSLRRAARRVMAELGVPEQEVDAHQNDRVRTQEQRAWESASFWMRDNGDGTVHGQFTLPTLQGHMLGKALDALVAPRRLARASSGDGTSGSDGTLTEASPDPDGLAWKDRQIDWAHEKGKALCELIDHLPTHELGGRTTVTLLVTTTLESLRGETDRVGLTDSGTEVSAGEVRRLAAGAGIVPVVLGGDSVPLDLGRRTRLFTETQRRALALRYTECAEEHCDRPFAWCEIHHVDPWASGVTRAGPPDWAAGSPGAPPGAAGGATDLGNAIPLCGRHHRRLEDPSLRHTISHDDEGRAVLRFQRCPTGVPR</sequence>
<proteinExistence type="predicted"/>
<dbReference type="Pfam" id="PF02720">
    <property type="entry name" value="DUF222"/>
    <property type="match status" value="1"/>
</dbReference>
<dbReference type="CDD" id="cd00085">
    <property type="entry name" value="HNHc"/>
    <property type="match status" value="1"/>
</dbReference>
<feature type="region of interest" description="Disordered" evidence="1">
    <location>
        <begin position="127"/>
        <end position="171"/>
    </location>
</feature>
<dbReference type="KEGG" id="kse:Ksed_26470"/>
<dbReference type="SMART" id="SM00507">
    <property type="entry name" value="HNHc"/>
    <property type="match status" value="1"/>
</dbReference>
<dbReference type="InterPro" id="IPR003615">
    <property type="entry name" value="HNH_nuc"/>
</dbReference>
<dbReference type="InterPro" id="IPR003870">
    <property type="entry name" value="DUF222"/>
</dbReference>
<feature type="region of interest" description="Disordered" evidence="1">
    <location>
        <begin position="98"/>
        <end position="117"/>
    </location>
</feature>
<evidence type="ECO:0000313" key="4">
    <source>
        <dbReference type="Proteomes" id="UP000006666"/>
    </source>
</evidence>
<dbReference type="HOGENOM" id="CLU_022065_5_4_11"/>
<dbReference type="STRING" id="478801.Ksed_26470"/>
<dbReference type="RefSeq" id="WP_015780519.1">
    <property type="nucleotide sequence ID" value="NC_013169.1"/>
</dbReference>
<reference evidence="3 4" key="1">
    <citation type="journal article" date="2009" name="Stand. Genomic Sci.">
        <title>Complete genome sequence of Kytococcus sedentarius type strain (541).</title>
        <authorList>
            <person name="Sims D."/>
            <person name="Brettin T."/>
            <person name="Detter J.C."/>
            <person name="Han C."/>
            <person name="Lapidus A."/>
            <person name="Copeland A."/>
            <person name="Glavina Del Rio T."/>
            <person name="Nolan M."/>
            <person name="Chen F."/>
            <person name="Lucas S."/>
            <person name="Tice H."/>
            <person name="Cheng J.F."/>
            <person name="Bruce D."/>
            <person name="Goodwin L."/>
            <person name="Pitluck S."/>
            <person name="Ovchinnikova G."/>
            <person name="Pati A."/>
            <person name="Ivanova N."/>
            <person name="Mavrommatis K."/>
            <person name="Chen A."/>
            <person name="Palaniappan K."/>
            <person name="D'haeseleer P."/>
            <person name="Chain P."/>
            <person name="Bristow J."/>
            <person name="Eisen J.A."/>
            <person name="Markowitz V."/>
            <person name="Hugenholtz P."/>
            <person name="Schneider S."/>
            <person name="Goker M."/>
            <person name="Pukall R."/>
            <person name="Kyrpides N.C."/>
            <person name="Klenk H.P."/>
        </authorList>
    </citation>
    <scope>NUCLEOTIDE SEQUENCE [LARGE SCALE GENOMIC DNA]</scope>
    <source>
        <strain evidence="4">ATCC 14392 / DSM 20547 / JCM 11482 / CCUG 33030 / NBRC 15357 / NCTC 11040 / CCM 314 / 541</strain>
    </source>
</reference>
<protein>
    <recommendedName>
        <fullName evidence="2">HNH nuclease domain-containing protein</fullName>
    </recommendedName>
</protein>
<evidence type="ECO:0000256" key="1">
    <source>
        <dbReference type="SAM" id="MobiDB-lite"/>
    </source>
</evidence>
<feature type="region of interest" description="Disordered" evidence="1">
    <location>
        <begin position="1"/>
        <end position="22"/>
    </location>
</feature>
<name>C7NGS6_KYTSD</name>
<dbReference type="AlphaFoldDB" id="C7NGS6"/>
<accession>C7NGS6</accession>
<feature type="region of interest" description="Disordered" evidence="1">
    <location>
        <begin position="305"/>
        <end position="328"/>
    </location>
</feature>
<evidence type="ECO:0000259" key="2">
    <source>
        <dbReference type="SMART" id="SM00507"/>
    </source>
</evidence>
<organism evidence="3 4">
    <name type="scientific">Kytococcus sedentarius (strain ATCC 14392 / DSM 20547 / JCM 11482 / CCUG 33030 / NBRC 15357 / NCTC 11040 / CCM 314 / 541)</name>
    <name type="common">Micrococcus sedentarius</name>
    <dbReference type="NCBI Taxonomy" id="478801"/>
    <lineage>
        <taxon>Bacteria</taxon>
        <taxon>Bacillati</taxon>
        <taxon>Actinomycetota</taxon>
        <taxon>Actinomycetes</taxon>
        <taxon>Micrococcales</taxon>
        <taxon>Kytococcaceae</taxon>
        <taxon>Kytococcus</taxon>
    </lineage>
</organism>
<keyword evidence="4" id="KW-1185">Reference proteome</keyword>
<feature type="compositionally biased region" description="Low complexity" evidence="1">
    <location>
        <begin position="307"/>
        <end position="318"/>
    </location>
</feature>
<gene>
    <name evidence="3" type="ordered locus">Ksed_26470</name>
</gene>
<feature type="compositionally biased region" description="Low complexity" evidence="1">
    <location>
        <begin position="469"/>
        <end position="478"/>
    </location>
</feature>
<dbReference type="EMBL" id="CP001686">
    <property type="protein sequence ID" value="ACV07598.1"/>
    <property type="molecule type" value="Genomic_DNA"/>
</dbReference>